<protein>
    <submittedName>
        <fullName evidence="4">Trypsin-like serine protease</fullName>
        <ecNumber evidence="4">3.4.21.-</ecNumber>
    </submittedName>
</protein>
<gene>
    <name evidence="4" type="ORF">VVD49_00760</name>
</gene>
<dbReference type="InterPro" id="IPR001254">
    <property type="entry name" value="Trypsin_dom"/>
</dbReference>
<evidence type="ECO:0000256" key="2">
    <source>
        <dbReference type="SAM" id="SignalP"/>
    </source>
</evidence>
<dbReference type="RefSeq" id="WP_327597209.1">
    <property type="nucleotide sequence ID" value="NZ_JAYXHS010000001.1"/>
</dbReference>
<feature type="domain" description="Peptidase S1" evidence="3">
    <location>
        <begin position="27"/>
        <end position="286"/>
    </location>
</feature>
<dbReference type="EC" id="3.4.21.-" evidence="4"/>
<accession>A0ABU6JXC5</accession>
<dbReference type="PROSITE" id="PS50240">
    <property type="entry name" value="TRYPSIN_DOM"/>
    <property type="match status" value="1"/>
</dbReference>
<organism evidence="4 5">
    <name type="scientific">Uliginosibacterium silvisoli</name>
    <dbReference type="NCBI Taxonomy" id="3114758"/>
    <lineage>
        <taxon>Bacteria</taxon>
        <taxon>Pseudomonadati</taxon>
        <taxon>Pseudomonadota</taxon>
        <taxon>Betaproteobacteria</taxon>
        <taxon>Rhodocyclales</taxon>
        <taxon>Zoogloeaceae</taxon>
        <taxon>Uliginosibacterium</taxon>
    </lineage>
</organism>
<dbReference type="InterPro" id="IPR009003">
    <property type="entry name" value="Peptidase_S1_PA"/>
</dbReference>
<feature type="transmembrane region" description="Helical" evidence="1">
    <location>
        <begin position="302"/>
        <end position="322"/>
    </location>
</feature>
<dbReference type="Pfam" id="PF00089">
    <property type="entry name" value="Trypsin"/>
    <property type="match status" value="1"/>
</dbReference>
<dbReference type="GO" id="GO:0016787">
    <property type="term" value="F:hydrolase activity"/>
    <property type="evidence" value="ECO:0007669"/>
    <property type="project" value="UniProtKB-KW"/>
</dbReference>
<feature type="signal peptide" evidence="2">
    <location>
        <begin position="1"/>
        <end position="28"/>
    </location>
</feature>
<dbReference type="Proteomes" id="UP001331561">
    <property type="component" value="Unassembled WGS sequence"/>
</dbReference>
<comment type="caution">
    <text evidence="4">The sequence shown here is derived from an EMBL/GenBank/DDBJ whole genome shotgun (WGS) entry which is preliminary data.</text>
</comment>
<keyword evidence="2" id="KW-0732">Signal</keyword>
<evidence type="ECO:0000313" key="4">
    <source>
        <dbReference type="EMBL" id="MEC5384227.1"/>
    </source>
</evidence>
<dbReference type="InterPro" id="IPR043504">
    <property type="entry name" value="Peptidase_S1_PA_chymotrypsin"/>
</dbReference>
<dbReference type="Gene3D" id="2.40.10.10">
    <property type="entry name" value="Trypsin-like serine proteases"/>
    <property type="match status" value="1"/>
</dbReference>
<feature type="chain" id="PRO_5045176135" evidence="2">
    <location>
        <begin position="29"/>
        <end position="333"/>
    </location>
</feature>
<evidence type="ECO:0000313" key="5">
    <source>
        <dbReference type="Proteomes" id="UP001331561"/>
    </source>
</evidence>
<dbReference type="EMBL" id="JAYXHS010000001">
    <property type="protein sequence ID" value="MEC5384227.1"/>
    <property type="molecule type" value="Genomic_DNA"/>
</dbReference>
<keyword evidence="5" id="KW-1185">Reference proteome</keyword>
<evidence type="ECO:0000256" key="1">
    <source>
        <dbReference type="SAM" id="Phobius"/>
    </source>
</evidence>
<reference evidence="4 5" key="1">
    <citation type="submission" date="2024-01" db="EMBL/GenBank/DDBJ databases">
        <title>Uliginosibacterium soil sp. nov.</title>
        <authorList>
            <person name="Lv Y."/>
        </authorList>
    </citation>
    <scope>NUCLEOTIDE SEQUENCE [LARGE SCALE GENOMIC DNA]</scope>
    <source>
        <strain evidence="4 5">H3</strain>
    </source>
</reference>
<sequence>MLTTLTRKFFLTASILSMLLPGSLSAMMAGTAPDSPASRVDAIVANSDWSGAVAIRTGGNVYSGVLLGDHHVLTAAHIASGAVAKPEELKVIINVPGEASVIAASRIDVFPGYDFPYNDLALIHLAKSAPAEALRYRVQDAPIKPGASIITLVGYGGSGQGDTGVSTGSNESIRRIGENVVDALPDRIDASGRSSAFYLYDFDGPTGTGPLGGITLGNARETMVAGGDSGSPAFVTSAGRIVVMGINTFATPLGTGSAITYTFGQGGGGMRLSDPKFISWLRTASGNEVRLASEPVGQLEGMLVPALAGAGAAGSALLALMLKRRNRKSSKTQ</sequence>
<keyword evidence="1" id="KW-0812">Transmembrane</keyword>
<proteinExistence type="predicted"/>
<keyword evidence="4" id="KW-0378">Hydrolase</keyword>
<dbReference type="SUPFAM" id="SSF50494">
    <property type="entry name" value="Trypsin-like serine proteases"/>
    <property type="match status" value="1"/>
</dbReference>
<name>A0ABU6JXC5_9RHOO</name>
<evidence type="ECO:0000259" key="3">
    <source>
        <dbReference type="PROSITE" id="PS50240"/>
    </source>
</evidence>
<keyword evidence="1" id="KW-1133">Transmembrane helix</keyword>
<keyword evidence="1" id="KW-0472">Membrane</keyword>